<dbReference type="Gene3D" id="3.40.50.2300">
    <property type="match status" value="1"/>
</dbReference>
<evidence type="ECO:0000313" key="11">
    <source>
        <dbReference type="Proteomes" id="UP000444316"/>
    </source>
</evidence>
<evidence type="ECO:0000256" key="2">
    <source>
        <dbReference type="ARBA" id="ARBA00023012"/>
    </source>
</evidence>
<evidence type="ECO:0000313" key="10">
    <source>
        <dbReference type="EMBL" id="MYN47682.1"/>
    </source>
</evidence>
<comment type="caution">
    <text evidence="10">The sequence shown here is derived from an EMBL/GenBank/DDBJ whole genome shotgun (WGS) entry which is preliminary data.</text>
</comment>
<dbReference type="InterPro" id="IPR001867">
    <property type="entry name" value="OmpR/PhoB-type_DNA-bd"/>
</dbReference>
<evidence type="ECO:0000256" key="3">
    <source>
        <dbReference type="ARBA" id="ARBA00023015"/>
    </source>
</evidence>
<feature type="domain" description="OmpR/PhoB-type" evidence="9">
    <location>
        <begin position="123"/>
        <end position="221"/>
    </location>
</feature>
<dbReference type="PANTHER" id="PTHR48111">
    <property type="entry name" value="REGULATOR OF RPOS"/>
    <property type="match status" value="1"/>
</dbReference>
<evidence type="ECO:0000256" key="4">
    <source>
        <dbReference type="ARBA" id="ARBA00023125"/>
    </source>
</evidence>
<dbReference type="Gene3D" id="1.10.10.10">
    <property type="entry name" value="Winged helix-like DNA-binding domain superfamily/Winged helix DNA-binding domain"/>
    <property type="match status" value="1"/>
</dbReference>
<feature type="DNA-binding region" description="OmpR/PhoB-type" evidence="7">
    <location>
        <begin position="123"/>
        <end position="221"/>
    </location>
</feature>
<dbReference type="AlphaFoldDB" id="A0A845I395"/>
<dbReference type="InterPro" id="IPR011006">
    <property type="entry name" value="CheY-like_superfamily"/>
</dbReference>
<dbReference type="InterPro" id="IPR001789">
    <property type="entry name" value="Sig_transdc_resp-reg_receiver"/>
</dbReference>
<evidence type="ECO:0000259" key="8">
    <source>
        <dbReference type="PROSITE" id="PS50110"/>
    </source>
</evidence>
<dbReference type="Pfam" id="PF00486">
    <property type="entry name" value="Trans_reg_C"/>
    <property type="match status" value="1"/>
</dbReference>
<reference evidence="10" key="1">
    <citation type="submission" date="2019-12" db="EMBL/GenBank/DDBJ databases">
        <title>Novel species isolated from a subtropical stream in China.</title>
        <authorList>
            <person name="Lu H."/>
        </authorList>
    </citation>
    <scope>NUCLEOTIDE SEQUENCE [LARGE SCALE GENOMIC DNA]</scope>
    <source>
        <strain evidence="10">FT93W</strain>
    </source>
</reference>
<dbReference type="GO" id="GO:0032993">
    <property type="term" value="C:protein-DNA complex"/>
    <property type="evidence" value="ECO:0007669"/>
    <property type="project" value="TreeGrafter"/>
</dbReference>
<dbReference type="GO" id="GO:0000156">
    <property type="term" value="F:phosphorelay response regulator activity"/>
    <property type="evidence" value="ECO:0007669"/>
    <property type="project" value="TreeGrafter"/>
</dbReference>
<dbReference type="GO" id="GO:0000976">
    <property type="term" value="F:transcription cis-regulatory region binding"/>
    <property type="evidence" value="ECO:0007669"/>
    <property type="project" value="TreeGrafter"/>
</dbReference>
<keyword evidence="2" id="KW-0902">Two-component regulatory system</keyword>
<keyword evidence="4 7" id="KW-0238">DNA-binding</keyword>
<feature type="domain" description="Response regulatory" evidence="8">
    <location>
        <begin position="2"/>
        <end position="115"/>
    </location>
</feature>
<organism evidence="10 11">
    <name type="scientific">Duganella fentianensis</name>
    <dbReference type="NCBI Taxonomy" id="2692177"/>
    <lineage>
        <taxon>Bacteria</taxon>
        <taxon>Pseudomonadati</taxon>
        <taxon>Pseudomonadota</taxon>
        <taxon>Betaproteobacteria</taxon>
        <taxon>Burkholderiales</taxon>
        <taxon>Oxalobacteraceae</taxon>
        <taxon>Telluria group</taxon>
        <taxon>Duganella</taxon>
    </lineage>
</organism>
<dbReference type="FunFam" id="3.40.50.2300:FF:000002">
    <property type="entry name" value="DNA-binding response regulator PhoP"/>
    <property type="match status" value="1"/>
</dbReference>
<keyword evidence="11" id="KW-1185">Reference proteome</keyword>
<dbReference type="EMBL" id="WWCL01000008">
    <property type="protein sequence ID" value="MYN47682.1"/>
    <property type="molecule type" value="Genomic_DNA"/>
</dbReference>
<dbReference type="InterPro" id="IPR039420">
    <property type="entry name" value="WalR-like"/>
</dbReference>
<keyword evidence="3" id="KW-0805">Transcription regulation</keyword>
<dbReference type="CDD" id="cd00383">
    <property type="entry name" value="trans_reg_C"/>
    <property type="match status" value="1"/>
</dbReference>
<dbReference type="FunFam" id="1.10.10.10:FF:000005">
    <property type="entry name" value="Two-component system response regulator"/>
    <property type="match status" value="1"/>
</dbReference>
<dbReference type="Gene3D" id="6.10.250.690">
    <property type="match status" value="1"/>
</dbReference>
<feature type="modified residue" description="4-aspartylphosphate" evidence="6">
    <location>
        <position position="50"/>
    </location>
</feature>
<name>A0A845I395_9BURK</name>
<dbReference type="GO" id="GO:0006355">
    <property type="term" value="P:regulation of DNA-templated transcription"/>
    <property type="evidence" value="ECO:0007669"/>
    <property type="project" value="InterPro"/>
</dbReference>
<dbReference type="PROSITE" id="PS50110">
    <property type="entry name" value="RESPONSE_REGULATORY"/>
    <property type="match status" value="1"/>
</dbReference>
<dbReference type="PANTHER" id="PTHR48111:SF22">
    <property type="entry name" value="REGULATOR OF RPOS"/>
    <property type="match status" value="1"/>
</dbReference>
<dbReference type="GO" id="GO:0005829">
    <property type="term" value="C:cytosol"/>
    <property type="evidence" value="ECO:0007669"/>
    <property type="project" value="TreeGrafter"/>
</dbReference>
<evidence type="ECO:0000256" key="6">
    <source>
        <dbReference type="PROSITE-ProRule" id="PRU00169"/>
    </source>
</evidence>
<protein>
    <submittedName>
        <fullName evidence="10">Response regulator</fullName>
    </submittedName>
</protein>
<sequence>MHILVVEDDQKAARLLARGLEEEGFRVTLAHTANQANGLLADEPDAIILDWMLPDQDGIELCAAWRQRGQMLPILMLTARDAVADRITGLNTGADDYLTKPFVFEELLARVRALLRRSDRAHPPLLQVADLTLDPHTHAVHRAGTALVLTPKEYAILDLLVRHCGHVVSRQLLAQQVWHADLIAIDNLIDVHVKNLRRKIDAERPMSLIRTVRGHGFCLAPPEQHNA</sequence>
<accession>A0A845I395</accession>
<dbReference type="CDD" id="cd17624">
    <property type="entry name" value="REC_OmpR_PmrA-like"/>
    <property type="match status" value="1"/>
</dbReference>
<evidence type="ECO:0000256" key="1">
    <source>
        <dbReference type="ARBA" id="ARBA00022553"/>
    </source>
</evidence>
<evidence type="ECO:0000256" key="5">
    <source>
        <dbReference type="ARBA" id="ARBA00023163"/>
    </source>
</evidence>
<dbReference type="SUPFAM" id="SSF52172">
    <property type="entry name" value="CheY-like"/>
    <property type="match status" value="1"/>
</dbReference>
<dbReference type="InterPro" id="IPR036388">
    <property type="entry name" value="WH-like_DNA-bd_sf"/>
</dbReference>
<dbReference type="SMART" id="SM00862">
    <property type="entry name" value="Trans_reg_C"/>
    <property type="match status" value="1"/>
</dbReference>
<dbReference type="PROSITE" id="PS51755">
    <property type="entry name" value="OMPR_PHOB"/>
    <property type="match status" value="1"/>
</dbReference>
<dbReference type="RefSeq" id="WP_161037063.1">
    <property type="nucleotide sequence ID" value="NZ_WWCL01000008.1"/>
</dbReference>
<dbReference type="Pfam" id="PF00072">
    <property type="entry name" value="Response_reg"/>
    <property type="match status" value="1"/>
</dbReference>
<keyword evidence="5" id="KW-0804">Transcription</keyword>
<proteinExistence type="predicted"/>
<evidence type="ECO:0000256" key="7">
    <source>
        <dbReference type="PROSITE-ProRule" id="PRU01091"/>
    </source>
</evidence>
<evidence type="ECO:0000259" key="9">
    <source>
        <dbReference type="PROSITE" id="PS51755"/>
    </source>
</evidence>
<dbReference type="SMART" id="SM00448">
    <property type="entry name" value="REC"/>
    <property type="match status" value="1"/>
</dbReference>
<dbReference type="SUPFAM" id="SSF46894">
    <property type="entry name" value="C-terminal effector domain of the bipartite response regulators"/>
    <property type="match status" value="1"/>
</dbReference>
<keyword evidence="1 6" id="KW-0597">Phosphoprotein</keyword>
<gene>
    <name evidence="10" type="ORF">GTP23_21830</name>
</gene>
<dbReference type="InterPro" id="IPR016032">
    <property type="entry name" value="Sig_transdc_resp-reg_C-effctor"/>
</dbReference>
<dbReference type="Proteomes" id="UP000444316">
    <property type="component" value="Unassembled WGS sequence"/>
</dbReference>